<dbReference type="GeneID" id="14925199"/>
<feature type="chain" id="PRO_5003990438" evidence="1">
    <location>
        <begin position="34"/>
        <end position="147"/>
    </location>
</feature>
<protein>
    <submittedName>
        <fullName evidence="2">Uncharacterized protein</fullName>
    </submittedName>
</protein>
<evidence type="ECO:0000313" key="2">
    <source>
        <dbReference type="EMBL" id="ELR24190.1"/>
    </source>
</evidence>
<dbReference type="Proteomes" id="UP000011083">
    <property type="component" value="Unassembled WGS sequence"/>
</dbReference>
<dbReference type="KEGG" id="acan:ACA1_376630"/>
<dbReference type="RefSeq" id="XP_004353718.1">
    <property type="nucleotide sequence ID" value="XM_004353666.1"/>
</dbReference>
<organism evidence="2 3">
    <name type="scientific">Acanthamoeba castellanii (strain ATCC 30010 / Neff)</name>
    <dbReference type="NCBI Taxonomy" id="1257118"/>
    <lineage>
        <taxon>Eukaryota</taxon>
        <taxon>Amoebozoa</taxon>
        <taxon>Discosea</taxon>
        <taxon>Longamoebia</taxon>
        <taxon>Centramoebida</taxon>
        <taxon>Acanthamoebidae</taxon>
        <taxon>Acanthamoeba</taxon>
    </lineage>
</organism>
<dbReference type="EMBL" id="KB007836">
    <property type="protein sequence ID" value="ELR24190.1"/>
    <property type="molecule type" value="Genomic_DNA"/>
</dbReference>
<keyword evidence="3" id="KW-1185">Reference proteome</keyword>
<proteinExistence type="predicted"/>
<dbReference type="AlphaFoldDB" id="L8HGC4"/>
<dbReference type="VEuPathDB" id="AmoebaDB:ACA1_376630"/>
<sequence>MRHFATPSAITITRLLCACLLALVALVPPSASAELLSIPLREAPALTSAAQIFDPTIERQTGQICLCVPAEKVQSCELAAAFAIINDLKASWRAAGLRATSASPTGTRAAPSEPSASLTGLCFLDRDSSRADRSQCIIDRDNCRANC</sequence>
<evidence type="ECO:0000313" key="3">
    <source>
        <dbReference type="Proteomes" id="UP000011083"/>
    </source>
</evidence>
<gene>
    <name evidence="2" type="ORF">ACA1_376630</name>
</gene>
<reference evidence="2 3" key="1">
    <citation type="journal article" date="2013" name="Genome Biol.">
        <title>Genome of Acanthamoeba castellanii highlights extensive lateral gene transfer and early evolution of tyrosine kinase signaling.</title>
        <authorList>
            <person name="Clarke M."/>
            <person name="Lohan A.J."/>
            <person name="Liu B."/>
            <person name="Lagkouvardos I."/>
            <person name="Roy S."/>
            <person name="Zafar N."/>
            <person name="Bertelli C."/>
            <person name="Schilde C."/>
            <person name="Kianianmomeni A."/>
            <person name="Burglin T.R."/>
            <person name="Frech C."/>
            <person name="Turcotte B."/>
            <person name="Kopec K.O."/>
            <person name="Synnott J.M."/>
            <person name="Choo C."/>
            <person name="Paponov I."/>
            <person name="Finkler A."/>
            <person name="Soon Heng Tan C."/>
            <person name="Hutchins A.P."/>
            <person name="Weinmeier T."/>
            <person name="Rattei T."/>
            <person name="Chu J.S."/>
            <person name="Gimenez G."/>
            <person name="Irimia M."/>
            <person name="Rigden D.J."/>
            <person name="Fitzpatrick D.A."/>
            <person name="Lorenzo-Morales J."/>
            <person name="Bateman A."/>
            <person name="Chiu C.H."/>
            <person name="Tang P."/>
            <person name="Hegemann P."/>
            <person name="Fromm H."/>
            <person name="Raoult D."/>
            <person name="Greub G."/>
            <person name="Miranda-Saavedra D."/>
            <person name="Chen N."/>
            <person name="Nash P."/>
            <person name="Ginger M.L."/>
            <person name="Horn M."/>
            <person name="Schaap P."/>
            <person name="Caler L."/>
            <person name="Loftus B."/>
        </authorList>
    </citation>
    <scope>NUCLEOTIDE SEQUENCE [LARGE SCALE GENOMIC DNA]</scope>
    <source>
        <strain evidence="2 3">Neff</strain>
    </source>
</reference>
<name>L8HGC4_ACACF</name>
<evidence type="ECO:0000256" key="1">
    <source>
        <dbReference type="SAM" id="SignalP"/>
    </source>
</evidence>
<keyword evidence="1" id="KW-0732">Signal</keyword>
<accession>L8HGC4</accession>
<feature type="signal peptide" evidence="1">
    <location>
        <begin position="1"/>
        <end position="33"/>
    </location>
</feature>